<dbReference type="EMBL" id="CP119325">
    <property type="protein sequence ID" value="WEK31350.1"/>
    <property type="molecule type" value="Genomic_DNA"/>
</dbReference>
<dbReference type="Pfam" id="PF00793">
    <property type="entry name" value="DAHP_synth_1"/>
    <property type="match status" value="1"/>
</dbReference>
<dbReference type="InterPro" id="IPR006218">
    <property type="entry name" value="DAHP1/KDSA"/>
</dbReference>
<comment type="function">
    <text evidence="1 8">Stereospecific condensation of phosphoenolpyruvate (PEP) and D-erythrose-4-phosphate (E4P) giving rise to 3-deoxy-D-arabino-heptulosonate-7-phosphate (DAHP).</text>
</comment>
<dbReference type="PANTHER" id="PTHR21225:SF12">
    <property type="entry name" value="PHOSPHO-2-DEHYDRO-3-DEOXYHEPTONATE ALDOLASE, TYROSINE-INHIBITED"/>
    <property type="match status" value="1"/>
</dbReference>
<dbReference type="Gene3D" id="3.20.20.70">
    <property type="entry name" value="Aldolase class I"/>
    <property type="match status" value="1"/>
</dbReference>
<dbReference type="GO" id="GO:0009073">
    <property type="term" value="P:aromatic amino acid family biosynthetic process"/>
    <property type="evidence" value="ECO:0007669"/>
    <property type="project" value="UniProtKB-KW"/>
</dbReference>
<dbReference type="EC" id="2.5.1.54" evidence="8"/>
<evidence type="ECO:0000313" key="11">
    <source>
        <dbReference type="Proteomes" id="UP001216329"/>
    </source>
</evidence>
<dbReference type="GO" id="GO:0003849">
    <property type="term" value="F:3-deoxy-7-phosphoheptulonate synthase activity"/>
    <property type="evidence" value="ECO:0007669"/>
    <property type="project" value="UniProtKB-EC"/>
</dbReference>
<keyword evidence="5 8" id="KW-0808">Transferase</keyword>
<sequence>MNTIAPLRSPPHVSPATTLDAVFQTLPSAQTLRSALPLHEQLAQQICRHRQQVREIIHGRDPRLLVIVGPCSLHHGQAAVEYGGRLADLADELRDRLLIVMRAYVEKPRTTVGWKGLMYDPDLNGSDDMQAGLQLSRSLMLELAGLGLPLASEMLQPMAAHYFSDLLSWVAIGARTCESQIHRELVSSLDVPAGFKNGTDGSLGVACDAICSAAHPHRYFGIDLNGRPALISSAGNSDGHLVLRGGRNGPNHHAEAVAQARTQLMAAGVAPRLLVDCSHANSGKDYARQPQVLEDVLAQRSAGNRDLFGIMLESNLNPGRQDLSMHLRYGVSITDGCLGWDETSALLRRAADLA</sequence>
<name>A0AAJ5WMK9_9PSED</name>
<keyword evidence="6 8" id="KW-0057">Aromatic amino acid biosynthesis</keyword>
<reference evidence="10" key="1">
    <citation type="submission" date="2023-03" db="EMBL/GenBank/DDBJ databases">
        <title>Andean soil-derived lignocellulolytic bacterial consortium as a source of novel taxa and putative plastic-active enzymes.</title>
        <authorList>
            <person name="Diaz-Garcia L."/>
            <person name="Chuvochina M."/>
            <person name="Feuerriegel G."/>
            <person name="Bunk B."/>
            <person name="Sproer C."/>
            <person name="Streit W.R."/>
            <person name="Rodriguez L.M."/>
            <person name="Overmann J."/>
            <person name="Jimenez D.J."/>
        </authorList>
    </citation>
    <scope>NUCLEOTIDE SEQUENCE</scope>
    <source>
        <strain evidence="10">MAG 876</strain>
    </source>
</reference>
<dbReference type="NCBIfam" id="NF009395">
    <property type="entry name" value="PRK12755.1"/>
    <property type="match status" value="1"/>
</dbReference>
<dbReference type="Proteomes" id="UP001216329">
    <property type="component" value="Chromosome"/>
</dbReference>
<dbReference type="PANTHER" id="PTHR21225">
    <property type="entry name" value="PHOSPHO-2-DEHYDRO-3-DEOXYHEPTONATE ALDOLASE DAHP SYNTHETASE"/>
    <property type="match status" value="1"/>
</dbReference>
<dbReference type="NCBIfam" id="TIGR00034">
    <property type="entry name" value="aroFGH"/>
    <property type="match status" value="1"/>
</dbReference>
<dbReference type="SUPFAM" id="SSF51569">
    <property type="entry name" value="Aldolase"/>
    <property type="match status" value="1"/>
</dbReference>
<comment type="catalytic activity">
    <reaction evidence="7 8">
        <text>D-erythrose 4-phosphate + phosphoenolpyruvate + H2O = 7-phospho-2-dehydro-3-deoxy-D-arabino-heptonate + phosphate</text>
        <dbReference type="Rhea" id="RHEA:14717"/>
        <dbReference type="ChEBI" id="CHEBI:15377"/>
        <dbReference type="ChEBI" id="CHEBI:16897"/>
        <dbReference type="ChEBI" id="CHEBI:43474"/>
        <dbReference type="ChEBI" id="CHEBI:58394"/>
        <dbReference type="ChEBI" id="CHEBI:58702"/>
        <dbReference type="EC" id="2.5.1.54"/>
    </reaction>
</comment>
<evidence type="ECO:0000256" key="4">
    <source>
        <dbReference type="ARBA" id="ARBA00022605"/>
    </source>
</evidence>
<accession>A0AAJ5WMK9</accession>
<gene>
    <name evidence="10" type="ORF">P0Y58_03910</name>
</gene>
<organism evidence="10 11">
    <name type="scientific">Candidatus Pseudomonas phytovorans</name>
    <dbReference type="NCBI Taxonomy" id="3121377"/>
    <lineage>
        <taxon>Bacteria</taxon>
        <taxon>Pseudomonadati</taxon>
        <taxon>Pseudomonadota</taxon>
        <taxon>Gammaproteobacteria</taxon>
        <taxon>Pseudomonadales</taxon>
        <taxon>Pseudomonadaceae</taxon>
        <taxon>Pseudomonas</taxon>
    </lineage>
</organism>
<evidence type="ECO:0000256" key="8">
    <source>
        <dbReference type="PIRNR" id="PIRNR001361"/>
    </source>
</evidence>
<comment type="pathway">
    <text evidence="2 8">Metabolic intermediate biosynthesis; chorismate biosynthesis; chorismate from D-erythrose 4-phosphate and phosphoenolpyruvate: step 1/7.</text>
</comment>
<protein>
    <recommendedName>
        <fullName evidence="8">Phospho-2-dehydro-3-deoxyheptonate aldolase</fullName>
        <ecNumber evidence="8">2.5.1.54</ecNumber>
    </recommendedName>
</protein>
<evidence type="ECO:0000256" key="1">
    <source>
        <dbReference type="ARBA" id="ARBA00003726"/>
    </source>
</evidence>
<feature type="domain" description="DAHP synthetase I/KDSA" evidence="9">
    <location>
        <begin position="52"/>
        <end position="347"/>
    </location>
</feature>
<dbReference type="InterPro" id="IPR006219">
    <property type="entry name" value="DAHP_synth_1"/>
</dbReference>
<evidence type="ECO:0000313" key="10">
    <source>
        <dbReference type="EMBL" id="WEK31350.1"/>
    </source>
</evidence>
<evidence type="ECO:0000256" key="2">
    <source>
        <dbReference type="ARBA" id="ARBA00004688"/>
    </source>
</evidence>
<proteinExistence type="inferred from homology"/>
<dbReference type="GO" id="GO:0008652">
    <property type="term" value="P:amino acid biosynthetic process"/>
    <property type="evidence" value="ECO:0007669"/>
    <property type="project" value="UniProtKB-KW"/>
</dbReference>
<dbReference type="AlphaFoldDB" id="A0AAJ5WMK9"/>
<dbReference type="PIRSF" id="PIRSF001361">
    <property type="entry name" value="DAHP_synthase"/>
    <property type="match status" value="1"/>
</dbReference>
<keyword evidence="4 8" id="KW-0028">Amino-acid biosynthesis</keyword>
<dbReference type="GO" id="GO:0005737">
    <property type="term" value="C:cytoplasm"/>
    <property type="evidence" value="ECO:0007669"/>
    <property type="project" value="TreeGrafter"/>
</dbReference>
<evidence type="ECO:0000259" key="9">
    <source>
        <dbReference type="Pfam" id="PF00793"/>
    </source>
</evidence>
<evidence type="ECO:0000256" key="6">
    <source>
        <dbReference type="ARBA" id="ARBA00023141"/>
    </source>
</evidence>
<comment type="similarity">
    <text evidence="3 8">Belongs to the class-I DAHP synthase family.</text>
</comment>
<evidence type="ECO:0000256" key="3">
    <source>
        <dbReference type="ARBA" id="ARBA00007985"/>
    </source>
</evidence>
<dbReference type="InterPro" id="IPR013785">
    <property type="entry name" value="Aldolase_TIM"/>
</dbReference>
<evidence type="ECO:0000256" key="7">
    <source>
        <dbReference type="ARBA" id="ARBA00047508"/>
    </source>
</evidence>
<evidence type="ECO:0000256" key="5">
    <source>
        <dbReference type="ARBA" id="ARBA00022679"/>
    </source>
</evidence>